<name>A0A164K1M8_9NOCA</name>
<dbReference type="AlphaFoldDB" id="A0A164K1M8"/>
<organism evidence="1 2">
    <name type="scientific">Nocardia terpenica</name>
    <dbReference type="NCBI Taxonomy" id="455432"/>
    <lineage>
        <taxon>Bacteria</taxon>
        <taxon>Bacillati</taxon>
        <taxon>Actinomycetota</taxon>
        <taxon>Actinomycetes</taxon>
        <taxon>Mycobacteriales</taxon>
        <taxon>Nocardiaceae</taxon>
        <taxon>Nocardia</taxon>
    </lineage>
</organism>
<dbReference type="Proteomes" id="UP000076512">
    <property type="component" value="Unassembled WGS sequence"/>
</dbReference>
<evidence type="ECO:0000313" key="2">
    <source>
        <dbReference type="Proteomes" id="UP000076512"/>
    </source>
</evidence>
<keyword evidence="2" id="KW-1185">Reference proteome</keyword>
<sequence length="61" mass="6446">MKKPRKKPAVDAPKILGTLTDGQRASIIMIVTGLLERADLGATISHGDDGSVLIHIPARNS</sequence>
<evidence type="ECO:0000313" key="1">
    <source>
        <dbReference type="EMBL" id="KZM70935.1"/>
    </source>
</evidence>
<proteinExistence type="predicted"/>
<dbReference type="EMBL" id="LWGR01000013">
    <property type="protein sequence ID" value="KZM70935.1"/>
    <property type="molecule type" value="Genomic_DNA"/>
</dbReference>
<protein>
    <submittedName>
        <fullName evidence="1">Uncharacterized protein</fullName>
    </submittedName>
</protein>
<gene>
    <name evidence="1" type="ORF">AWN90_41155</name>
</gene>
<accession>A0A164K1M8</accession>
<dbReference type="RefSeq" id="WP_067594804.1">
    <property type="nucleotide sequence ID" value="NZ_JABMCZ010000003.1"/>
</dbReference>
<dbReference type="STRING" id="455432.AWN90_41155"/>
<comment type="caution">
    <text evidence="1">The sequence shown here is derived from an EMBL/GenBank/DDBJ whole genome shotgun (WGS) entry which is preliminary data.</text>
</comment>
<reference evidence="1 2" key="1">
    <citation type="submission" date="2016-04" db="EMBL/GenBank/DDBJ databases">
        <authorList>
            <person name="Evans L.H."/>
            <person name="Alamgir A."/>
            <person name="Owens N."/>
            <person name="Weber N.D."/>
            <person name="Virtaneva K."/>
            <person name="Barbian K."/>
            <person name="Babar A."/>
            <person name="Rosenke K."/>
        </authorList>
    </citation>
    <scope>NUCLEOTIDE SEQUENCE [LARGE SCALE GENOMIC DNA]</scope>
    <source>
        <strain evidence="1 2">IFM 0406</strain>
    </source>
</reference>